<proteinExistence type="inferred from homology"/>
<keyword evidence="5 10" id="KW-0812">Transmembrane</keyword>
<dbReference type="GO" id="GO:0016758">
    <property type="term" value="F:hexosyltransferase activity"/>
    <property type="evidence" value="ECO:0007669"/>
    <property type="project" value="InterPro"/>
</dbReference>
<dbReference type="InterPro" id="IPR002659">
    <property type="entry name" value="Glyco_trans_31"/>
</dbReference>
<feature type="transmembrane region" description="Helical" evidence="10">
    <location>
        <begin position="42"/>
        <end position="62"/>
    </location>
</feature>
<evidence type="ECO:0000256" key="1">
    <source>
        <dbReference type="ARBA" id="ARBA00004323"/>
    </source>
</evidence>
<sequence>MRNKSLIIPKSYATTAPRKRNILPDRGTRNVYSTKNMGGKSLPNILIMYCAVALSVVSLAALPQRGRILSKLADSLHAFQGESPIGAPRPTTFLLGIFSMSGEEKAEKRNAIRKTYLDIGDERICKLEEFIRQAEETPNKRICQVPYTFVIGAGGKFRPDDHTDSATLTLDTDQYGDADIEGDCTYLNIRENMETGKSPTFMKFAALISKEYGIDYISKIDDDSVLSPHLLFQFINDDLPIAPYNRRMYGGAPVPSYMHDSIYASGQFYFVSADLANYVANVLTPDDRKNLMHSRPTEDCDMGSFVYSNPNPIKLINLSTGQIWEHPKKSPKDFVNAWEVEIEHTLPRNSYTYTLPFTFFCPIFLSGKGL</sequence>
<evidence type="ECO:0000256" key="4">
    <source>
        <dbReference type="ARBA" id="ARBA00022679"/>
    </source>
</evidence>
<evidence type="ECO:0000256" key="10">
    <source>
        <dbReference type="RuleBase" id="RU363063"/>
    </source>
</evidence>
<dbReference type="AlphaFoldDB" id="A0A7S3Q0Z3"/>
<comment type="similarity">
    <text evidence="2 10">Belongs to the glycosyltransferase 31 family.</text>
</comment>
<evidence type="ECO:0000256" key="3">
    <source>
        <dbReference type="ARBA" id="ARBA00022676"/>
    </source>
</evidence>
<keyword evidence="7 10" id="KW-1133">Transmembrane helix</keyword>
<protein>
    <recommendedName>
        <fullName evidence="10">Hexosyltransferase</fullName>
        <ecNumber evidence="10">2.4.1.-</ecNumber>
    </recommendedName>
</protein>
<name>A0A7S3Q0Z3_9STRA</name>
<evidence type="ECO:0000256" key="7">
    <source>
        <dbReference type="ARBA" id="ARBA00022989"/>
    </source>
</evidence>
<keyword evidence="6 10" id="KW-0735">Signal-anchor</keyword>
<evidence type="ECO:0000256" key="8">
    <source>
        <dbReference type="ARBA" id="ARBA00023034"/>
    </source>
</evidence>
<evidence type="ECO:0000256" key="6">
    <source>
        <dbReference type="ARBA" id="ARBA00022968"/>
    </source>
</evidence>
<comment type="subcellular location">
    <subcellularLocation>
        <location evidence="1 10">Golgi apparatus membrane</location>
        <topology evidence="1 10">Single-pass type II membrane protein</topology>
    </subcellularLocation>
</comment>
<evidence type="ECO:0000256" key="9">
    <source>
        <dbReference type="ARBA" id="ARBA00023136"/>
    </source>
</evidence>
<dbReference type="EMBL" id="HBIO01009348">
    <property type="protein sequence ID" value="CAE0462344.1"/>
    <property type="molecule type" value="Transcribed_RNA"/>
</dbReference>
<keyword evidence="3 10" id="KW-0328">Glycosyltransferase</keyword>
<dbReference type="EC" id="2.4.1.-" evidence="10"/>
<evidence type="ECO:0000313" key="11">
    <source>
        <dbReference type="EMBL" id="CAE0462344.1"/>
    </source>
</evidence>
<evidence type="ECO:0000256" key="2">
    <source>
        <dbReference type="ARBA" id="ARBA00008661"/>
    </source>
</evidence>
<dbReference type="Pfam" id="PF01762">
    <property type="entry name" value="Galactosyl_T"/>
    <property type="match status" value="1"/>
</dbReference>
<accession>A0A7S3Q0Z3</accession>
<dbReference type="GO" id="GO:0000139">
    <property type="term" value="C:Golgi membrane"/>
    <property type="evidence" value="ECO:0007669"/>
    <property type="project" value="UniProtKB-SubCell"/>
</dbReference>
<dbReference type="PANTHER" id="PTHR11214">
    <property type="entry name" value="BETA-1,3-N-ACETYLGLUCOSAMINYLTRANSFERASE"/>
    <property type="match status" value="1"/>
</dbReference>
<gene>
    <name evidence="11" type="ORF">CDEB00056_LOCUS7185</name>
</gene>
<reference evidence="11" key="1">
    <citation type="submission" date="2021-01" db="EMBL/GenBank/DDBJ databases">
        <authorList>
            <person name="Corre E."/>
            <person name="Pelletier E."/>
            <person name="Niang G."/>
            <person name="Scheremetjew M."/>
            <person name="Finn R."/>
            <person name="Kale V."/>
            <person name="Holt S."/>
            <person name="Cochrane G."/>
            <person name="Meng A."/>
            <person name="Brown T."/>
            <person name="Cohen L."/>
        </authorList>
    </citation>
    <scope>NUCLEOTIDE SEQUENCE</scope>
    <source>
        <strain evidence="11">MM31A-1</strain>
    </source>
</reference>
<evidence type="ECO:0000256" key="5">
    <source>
        <dbReference type="ARBA" id="ARBA00022692"/>
    </source>
</evidence>
<organism evidence="11">
    <name type="scientific">Chaetoceros debilis</name>
    <dbReference type="NCBI Taxonomy" id="122233"/>
    <lineage>
        <taxon>Eukaryota</taxon>
        <taxon>Sar</taxon>
        <taxon>Stramenopiles</taxon>
        <taxon>Ochrophyta</taxon>
        <taxon>Bacillariophyta</taxon>
        <taxon>Coscinodiscophyceae</taxon>
        <taxon>Chaetocerotophycidae</taxon>
        <taxon>Chaetocerotales</taxon>
        <taxon>Chaetocerotaceae</taxon>
        <taxon>Chaetoceros</taxon>
    </lineage>
</organism>
<dbReference type="PANTHER" id="PTHR11214:SF351">
    <property type="entry name" value="BETA-1,3-GALACTOSYLTRANSFERASE PVG3"/>
    <property type="match status" value="1"/>
</dbReference>
<keyword evidence="8 10" id="KW-0333">Golgi apparatus</keyword>
<keyword evidence="9 10" id="KW-0472">Membrane</keyword>
<keyword evidence="4" id="KW-0808">Transferase</keyword>